<keyword evidence="9" id="KW-1185">Reference proteome</keyword>
<evidence type="ECO:0000256" key="2">
    <source>
        <dbReference type="ARBA" id="ARBA00022692"/>
    </source>
</evidence>
<comment type="subcellular location">
    <subcellularLocation>
        <location evidence="1">Membrane</location>
        <topology evidence="1">Multi-pass membrane protein</topology>
    </subcellularLocation>
</comment>
<evidence type="ECO:0000259" key="6">
    <source>
        <dbReference type="Pfam" id="PF00361"/>
    </source>
</evidence>
<feature type="transmembrane region" description="Helical" evidence="5">
    <location>
        <begin position="92"/>
        <end position="111"/>
    </location>
</feature>
<feature type="transmembrane region" description="Helical" evidence="5">
    <location>
        <begin position="381"/>
        <end position="399"/>
    </location>
</feature>
<accession>A0AAV3SXI7</accession>
<feature type="transmembrane region" description="Helical" evidence="5">
    <location>
        <begin position="35"/>
        <end position="53"/>
    </location>
</feature>
<evidence type="ECO:0000256" key="3">
    <source>
        <dbReference type="ARBA" id="ARBA00022989"/>
    </source>
</evidence>
<gene>
    <name evidence="8" type="ORF">GCM10009019_01750</name>
</gene>
<dbReference type="AlphaFoldDB" id="A0AAV3SXI7"/>
<keyword evidence="3 5" id="KW-1133">Transmembrane helix</keyword>
<feature type="transmembrane region" description="Helical" evidence="5">
    <location>
        <begin position="284"/>
        <end position="306"/>
    </location>
</feature>
<evidence type="ECO:0000256" key="5">
    <source>
        <dbReference type="SAM" id="Phobius"/>
    </source>
</evidence>
<evidence type="ECO:0000313" key="8">
    <source>
        <dbReference type="EMBL" id="GAA0643611.1"/>
    </source>
</evidence>
<proteinExistence type="predicted"/>
<evidence type="ECO:0000313" key="9">
    <source>
        <dbReference type="Proteomes" id="UP001500194"/>
    </source>
</evidence>
<dbReference type="GO" id="GO:0015990">
    <property type="term" value="P:electron transport coupled proton transport"/>
    <property type="evidence" value="ECO:0007669"/>
    <property type="project" value="TreeGrafter"/>
</dbReference>
<feature type="domain" description="NADH-Ubiquinone oxidoreductase (complex I) chain 5 N-terminal" evidence="7">
    <location>
        <begin position="1"/>
        <end position="35"/>
    </location>
</feature>
<dbReference type="Proteomes" id="UP001500194">
    <property type="component" value="Unassembled WGS sequence"/>
</dbReference>
<feature type="transmembrane region" description="Helical" evidence="5">
    <location>
        <begin position="59"/>
        <end position="80"/>
    </location>
</feature>
<keyword evidence="2 5" id="KW-0812">Transmembrane</keyword>
<dbReference type="InterPro" id="IPR001516">
    <property type="entry name" value="Proton_antipo_N"/>
</dbReference>
<dbReference type="GO" id="GO:0003954">
    <property type="term" value="F:NADH dehydrogenase activity"/>
    <property type="evidence" value="ECO:0007669"/>
    <property type="project" value="TreeGrafter"/>
</dbReference>
<name>A0AAV3SXI7_9EURY</name>
<feature type="transmembrane region" description="Helical" evidence="5">
    <location>
        <begin position="192"/>
        <end position="216"/>
    </location>
</feature>
<feature type="domain" description="NADH:quinone oxidoreductase/Mrp antiporter transmembrane" evidence="6">
    <location>
        <begin position="53"/>
        <end position="275"/>
    </location>
</feature>
<organism evidence="8 9">
    <name type="scientific">Salarchaeum japonicum</name>
    <dbReference type="NCBI Taxonomy" id="555573"/>
    <lineage>
        <taxon>Archaea</taxon>
        <taxon>Methanobacteriati</taxon>
        <taxon>Methanobacteriota</taxon>
        <taxon>Stenosarchaea group</taxon>
        <taxon>Halobacteria</taxon>
        <taxon>Halobacteriales</taxon>
        <taxon>Halobacteriaceae</taxon>
    </lineage>
</organism>
<dbReference type="PRINTS" id="PR01434">
    <property type="entry name" value="NADHDHGNASE5"/>
</dbReference>
<dbReference type="InterPro" id="IPR001750">
    <property type="entry name" value="ND/Mrp_TM"/>
</dbReference>
<evidence type="ECO:0000256" key="1">
    <source>
        <dbReference type="ARBA" id="ARBA00004141"/>
    </source>
</evidence>
<evidence type="ECO:0000256" key="4">
    <source>
        <dbReference type="ARBA" id="ARBA00023136"/>
    </source>
</evidence>
<dbReference type="Pfam" id="PF00662">
    <property type="entry name" value="Proton_antipo_N"/>
    <property type="match status" value="1"/>
</dbReference>
<dbReference type="GO" id="GO:0016020">
    <property type="term" value="C:membrane"/>
    <property type="evidence" value="ECO:0007669"/>
    <property type="project" value="UniProtKB-SubCell"/>
</dbReference>
<dbReference type="PANTHER" id="PTHR42829:SF1">
    <property type="entry name" value="INORGANIC CARBON TRANSPORTER SUBUNIT DABB-RELATED"/>
    <property type="match status" value="1"/>
</dbReference>
<keyword evidence="4 5" id="KW-0472">Membrane</keyword>
<reference evidence="8 9" key="1">
    <citation type="journal article" date="2019" name="Int. J. Syst. Evol. Microbiol.">
        <title>The Global Catalogue of Microorganisms (GCM) 10K type strain sequencing project: providing services to taxonomists for standard genome sequencing and annotation.</title>
        <authorList>
            <consortium name="The Broad Institute Genomics Platform"/>
            <consortium name="The Broad Institute Genome Sequencing Center for Infectious Disease"/>
            <person name="Wu L."/>
            <person name="Ma J."/>
        </authorList>
    </citation>
    <scope>NUCLEOTIDE SEQUENCE [LARGE SCALE GENOMIC DNA]</scope>
    <source>
        <strain evidence="8 9">JCM 16327</strain>
    </source>
</reference>
<feature type="transmembrane region" description="Helical" evidence="5">
    <location>
        <begin position="342"/>
        <end position="369"/>
    </location>
</feature>
<feature type="transmembrane region" description="Helical" evidence="5">
    <location>
        <begin position="6"/>
        <end position="23"/>
    </location>
</feature>
<protein>
    <submittedName>
        <fullName evidence="8">NADH dehydrogenase</fullName>
    </submittedName>
</protein>
<dbReference type="EMBL" id="BAAADU010000002">
    <property type="protein sequence ID" value="GAA0643611.1"/>
    <property type="molecule type" value="Genomic_DNA"/>
</dbReference>
<sequence length="435" mass="44695">MDGLTAVVWVAVAFFSGIVHSYSRRYMAGDAAIDRLFALTFGFTLAVMVVAAADHVALFAAAWVAMGLTMAELIGHARGWEQAQAAETLTRRYFLASGGALAGALALLAWATGTTTISGILAHAGTLSPEVAWLAILGLFLAAMIQSALFPFHDWLLSSMTAPTPASALMHAGFVNAGGILLARFAPVFADIPTAMAVLVVVGAASALVGQALLLVRPDVKRRLGGSTVAQMGFMILQCGLGFFAAAITHLILHGFYKAYLFLSSGSAVEQTAPVEHSRSGASLPSLVVGLGAAVVGGAVFVALTGKGTEPDSGLVLAGLVALTALHAARDALERANLSPGAALVVLPVIVVVPVAVYGVLFTAVATVLAGVPMTHAPTDLSAVHGIVAAAFLAAYLAVERGWHESSTRLYVALLNLSQPAPETELTTAENYNDA</sequence>
<dbReference type="GO" id="GO:0008137">
    <property type="term" value="F:NADH dehydrogenase (ubiquinone) activity"/>
    <property type="evidence" value="ECO:0007669"/>
    <property type="project" value="InterPro"/>
</dbReference>
<evidence type="ECO:0000259" key="7">
    <source>
        <dbReference type="Pfam" id="PF00662"/>
    </source>
</evidence>
<dbReference type="PANTHER" id="PTHR42829">
    <property type="entry name" value="NADH-UBIQUINONE OXIDOREDUCTASE CHAIN 5"/>
    <property type="match status" value="1"/>
</dbReference>
<feature type="transmembrane region" description="Helical" evidence="5">
    <location>
        <begin position="164"/>
        <end position="186"/>
    </location>
</feature>
<feature type="transmembrane region" description="Helical" evidence="5">
    <location>
        <begin position="228"/>
        <end position="253"/>
    </location>
</feature>
<comment type="caution">
    <text evidence="8">The sequence shown here is derived from an EMBL/GenBank/DDBJ whole genome shotgun (WGS) entry which is preliminary data.</text>
</comment>
<dbReference type="GO" id="GO:0042773">
    <property type="term" value="P:ATP synthesis coupled electron transport"/>
    <property type="evidence" value="ECO:0007669"/>
    <property type="project" value="InterPro"/>
</dbReference>
<dbReference type="InterPro" id="IPR003945">
    <property type="entry name" value="NU5C-like"/>
</dbReference>
<dbReference type="Pfam" id="PF00361">
    <property type="entry name" value="Proton_antipo_M"/>
    <property type="match status" value="1"/>
</dbReference>
<feature type="transmembrane region" description="Helical" evidence="5">
    <location>
        <begin position="131"/>
        <end position="152"/>
    </location>
</feature>